<evidence type="ECO:0000256" key="13">
    <source>
        <dbReference type="SAM" id="Phobius"/>
    </source>
</evidence>
<evidence type="ECO:0000256" key="2">
    <source>
        <dbReference type="ARBA" id="ARBA00004651"/>
    </source>
</evidence>
<dbReference type="Pfam" id="PF02687">
    <property type="entry name" value="FtsX"/>
    <property type="match status" value="1"/>
</dbReference>
<keyword evidence="11 12" id="KW-0131">Cell cycle</keyword>
<feature type="transmembrane region" description="Helical" evidence="13">
    <location>
        <begin position="235"/>
        <end position="256"/>
    </location>
</feature>
<feature type="transmembrane region" description="Helical" evidence="13">
    <location>
        <begin position="276"/>
        <end position="296"/>
    </location>
</feature>
<evidence type="ECO:0000256" key="1">
    <source>
        <dbReference type="ARBA" id="ARBA00003552"/>
    </source>
</evidence>
<dbReference type="Gene3D" id="3.30.70.3040">
    <property type="match status" value="1"/>
</dbReference>
<evidence type="ECO:0000313" key="16">
    <source>
        <dbReference type="EMBL" id="AZR06390.1"/>
    </source>
</evidence>
<evidence type="ECO:0000259" key="15">
    <source>
        <dbReference type="Pfam" id="PF18075"/>
    </source>
</evidence>
<comment type="subcellular location">
    <subcellularLocation>
        <location evidence="2">Cell membrane</location>
        <topology evidence="2">Multi-pass membrane protein</topology>
    </subcellularLocation>
</comment>
<dbReference type="PIRSF" id="PIRSF003097">
    <property type="entry name" value="FtsX"/>
    <property type="match status" value="1"/>
</dbReference>
<dbReference type="Pfam" id="PF18075">
    <property type="entry name" value="FtsX_ECD"/>
    <property type="match status" value="1"/>
</dbReference>
<dbReference type="Proteomes" id="UP001555100">
    <property type="component" value="Unassembled WGS sequence"/>
</dbReference>
<gene>
    <name evidence="17" type="primary">ftsX</name>
    <name evidence="16" type="ORF">EBQ10_03165</name>
    <name evidence="17" type="ORF">V3M73_02495</name>
</gene>
<evidence type="ECO:0000256" key="6">
    <source>
        <dbReference type="ARBA" id="ARBA00022475"/>
    </source>
</evidence>
<dbReference type="Proteomes" id="UP000275951">
    <property type="component" value="Chromosome"/>
</dbReference>
<feature type="transmembrane region" description="Helical" evidence="13">
    <location>
        <begin position="178"/>
        <end position="201"/>
    </location>
</feature>
<comment type="similarity">
    <text evidence="3 12">Belongs to the ABC-4 integral membrane protein family. FtsX subfamily.</text>
</comment>
<organism evidence="16 18">
    <name type="scientific">Trueperella pyogenes</name>
    <dbReference type="NCBI Taxonomy" id="1661"/>
    <lineage>
        <taxon>Bacteria</taxon>
        <taxon>Bacillati</taxon>
        <taxon>Actinomycetota</taxon>
        <taxon>Actinomycetes</taxon>
        <taxon>Actinomycetales</taxon>
        <taxon>Actinomycetaceae</taxon>
        <taxon>Trueperella</taxon>
    </lineage>
</organism>
<evidence type="ECO:0000256" key="11">
    <source>
        <dbReference type="ARBA" id="ARBA00023306"/>
    </source>
</evidence>
<dbReference type="KEGG" id="tpy:CQ11_03905"/>
<feature type="domain" description="ABC3 transporter permease C-terminal" evidence="14">
    <location>
        <begin position="184"/>
        <end position="301"/>
    </location>
</feature>
<feature type="domain" description="FtsX extracellular" evidence="15">
    <location>
        <begin position="56"/>
        <end position="161"/>
    </location>
</feature>
<proteinExistence type="inferred from homology"/>
<keyword evidence="8 13" id="KW-0812">Transmembrane</keyword>
<evidence type="ECO:0000256" key="3">
    <source>
        <dbReference type="ARBA" id="ARBA00007379"/>
    </source>
</evidence>
<dbReference type="EMBL" id="CP033905">
    <property type="protein sequence ID" value="AZR06390.1"/>
    <property type="molecule type" value="Genomic_DNA"/>
</dbReference>
<evidence type="ECO:0000256" key="5">
    <source>
        <dbReference type="ARBA" id="ARBA00021907"/>
    </source>
</evidence>
<keyword evidence="6 12" id="KW-1003">Cell membrane</keyword>
<evidence type="ECO:0000256" key="10">
    <source>
        <dbReference type="ARBA" id="ARBA00023136"/>
    </source>
</evidence>
<dbReference type="RefSeq" id="WP_025296146.1">
    <property type="nucleotide sequence ID" value="NZ_CP007519.1"/>
</dbReference>
<name>A0A3Q9GJN3_9ACTO</name>
<feature type="transmembrane region" description="Helical" evidence="13">
    <location>
        <begin position="20"/>
        <end position="41"/>
    </location>
</feature>
<sequence>MRLRFIFSQVFKGLRTNFALSASVTLVAFVSLLFVGAAVLLQNQIESAKNAWYDRVEVSAFLCAPDQNTAQCAGGEATQEQIDALDKFLHSPQMAGYVEKVFFETKEEAYKNFREYLKDSAWVDTVSPQQMQASFRVKLVNPEEYDVVRESIEGRPGVDTVIDQREQLEPLFKMLNRFTLIAGVLASVMIITALLLIPATIRLSAMFRKNETEIMRFVGASNSFIHAPFILEGMLAALIGSLAAAATLWITVEYFIQDWFAGSWLRIITGHDVLVLMPWLIVGALIVAGFASFLALRRYTRV</sequence>
<evidence type="ECO:0000259" key="14">
    <source>
        <dbReference type="Pfam" id="PF02687"/>
    </source>
</evidence>
<comment type="subunit">
    <text evidence="4">Forms a membrane-associated complex with FtsE.</text>
</comment>
<dbReference type="PANTHER" id="PTHR47755:SF1">
    <property type="entry name" value="CELL DIVISION PROTEIN FTSX"/>
    <property type="match status" value="1"/>
</dbReference>
<keyword evidence="9 13" id="KW-1133">Transmembrane helix</keyword>
<evidence type="ECO:0000256" key="12">
    <source>
        <dbReference type="PIRNR" id="PIRNR003097"/>
    </source>
</evidence>
<evidence type="ECO:0000256" key="8">
    <source>
        <dbReference type="ARBA" id="ARBA00022692"/>
    </source>
</evidence>
<keyword evidence="10 12" id="KW-0472">Membrane</keyword>
<evidence type="ECO:0000313" key="17">
    <source>
        <dbReference type="EMBL" id="MEW6953896.1"/>
    </source>
</evidence>
<dbReference type="GO" id="GO:0051301">
    <property type="term" value="P:cell division"/>
    <property type="evidence" value="ECO:0007669"/>
    <property type="project" value="UniProtKB-KW"/>
</dbReference>
<evidence type="ECO:0000256" key="7">
    <source>
        <dbReference type="ARBA" id="ARBA00022618"/>
    </source>
</evidence>
<protein>
    <recommendedName>
        <fullName evidence="5 12">Cell division protein FtsX</fullName>
    </recommendedName>
</protein>
<evidence type="ECO:0000313" key="18">
    <source>
        <dbReference type="Proteomes" id="UP000275951"/>
    </source>
</evidence>
<dbReference type="PANTHER" id="PTHR47755">
    <property type="entry name" value="CELL DIVISION PROTEIN FTSX"/>
    <property type="match status" value="1"/>
</dbReference>
<dbReference type="GO" id="GO:0005886">
    <property type="term" value="C:plasma membrane"/>
    <property type="evidence" value="ECO:0007669"/>
    <property type="project" value="UniProtKB-SubCell"/>
</dbReference>
<evidence type="ECO:0000256" key="9">
    <source>
        <dbReference type="ARBA" id="ARBA00022989"/>
    </source>
</evidence>
<reference evidence="17 19" key="2">
    <citation type="submission" date="2024-01" db="EMBL/GenBank/DDBJ databases">
        <title>Genomic analysis and antimicrobial resistance profiles of Trueperella pyogenes isolated from domestic and wild animals.</title>
        <authorList>
            <person name="Magossi G."/>
            <person name="Gzyl K.E."/>
            <person name="Holman D.B."/>
            <person name="Amat S."/>
        </authorList>
    </citation>
    <scope>NUCLEOTIDE SEQUENCE [LARGE SCALE GENOMIC DNA]</scope>
    <source>
        <strain evidence="17 19">1494</strain>
    </source>
</reference>
<dbReference type="InterPro" id="IPR047929">
    <property type="entry name" value="FtsX_actino"/>
</dbReference>
<reference evidence="16 18" key="1">
    <citation type="submission" date="2018-11" db="EMBL/GenBank/DDBJ databases">
        <title>Multidrug-resistant genes are associated with an 42-kb island TGI1 carrying a complex class 1 integron in a Trueperella pyogenes.</title>
        <authorList>
            <person name="Dong W."/>
        </authorList>
    </citation>
    <scope>NUCLEOTIDE SEQUENCE [LARGE SCALE GENOMIC DNA]</scope>
    <source>
        <strain evidence="16 18">TP4</strain>
    </source>
</reference>
<dbReference type="InterPro" id="IPR040690">
    <property type="entry name" value="FtsX_ECD"/>
</dbReference>
<dbReference type="InterPro" id="IPR004513">
    <property type="entry name" value="FtsX"/>
</dbReference>
<accession>A0A3Q9GJN3</accession>
<dbReference type="AlphaFoldDB" id="A0A3Q9GJN3"/>
<keyword evidence="7 12" id="KW-0132">Cell division</keyword>
<dbReference type="EMBL" id="JBAGNM010000001">
    <property type="protein sequence ID" value="MEW6953896.1"/>
    <property type="molecule type" value="Genomic_DNA"/>
</dbReference>
<comment type="function">
    <text evidence="1">Part of the ABC transporter FtsEX involved in cellular division.</text>
</comment>
<dbReference type="InterPro" id="IPR003838">
    <property type="entry name" value="ABC3_permease_C"/>
</dbReference>
<evidence type="ECO:0000313" key="19">
    <source>
        <dbReference type="Proteomes" id="UP001555100"/>
    </source>
</evidence>
<evidence type="ECO:0000256" key="4">
    <source>
        <dbReference type="ARBA" id="ARBA00011160"/>
    </source>
</evidence>
<keyword evidence="19" id="KW-1185">Reference proteome</keyword>
<dbReference type="NCBIfam" id="NF038346">
    <property type="entry name" value="FtsX_actino"/>
    <property type="match status" value="1"/>
</dbReference>